<feature type="domain" description="Hemerythrin-like" evidence="1">
    <location>
        <begin position="18"/>
        <end position="149"/>
    </location>
</feature>
<gene>
    <name evidence="2" type="ORF">ACH4OY_22775</name>
</gene>
<reference evidence="2 3" key="1">
    <citation type="submission" date="2024-10" db="EMBL/GenBank/DDBJ databases">
        <title>The Natural Products Discovery Center: Release of the First 8490 Sequenced Strains for Exploring Actinobacteria Biosynthetic Diversity.</title>
        <authorList>
            <person name="Kalkreuter E."/>
            <person name="Kautsar S.A."/>
            <person name="Yang D."/>
            <person name="Bader C.D."/>
            <person name="Teijaro C.N."/>
            <person name="Fluegel L."/>
            <person name="Davis C.M."/>
            <person name="Simpson J.R."/>
            <person name="Lauterbach L."/>
            <person name="Steele A.D."/>
            <person name="Gui C."/>
            <person name="Meng S."/>
            <person name="Li G."/>
            <person name="Viehrig K."/>
            <person name="Ye F."/>
            <person name="Su P."/>
            <person name="Kiefer A.F."/>
            <person name="Nichols A."/>
            <person name="Cepeda A.J."/>
            <person name="Yan W."/>
            <person name="Fan B."/>
            <person name="Jiang Y."/>
            <person name="Adhikari A."/>
            <person name="Zheng C.-J."/>
            <person name="Schuster L."/>
            <person name="Cowan T.M."/>
            <person name="Smanski M.J."/>
            <person name="Chevrette M.G."/>
            <person name="De Carvalho L.P.S."/>
            <person name="Shen B."/>
        </authorList>
    </citation>
    <scope>NUCLEOTIDE SEQUENCE [LARGE SCALE GENOMIC DNA]</scope>
    <source>
        <strain evidence="2 3">NPDC021253</strain>
    </source>
</reference>
<comment type="caution">
    <text evidence="2">The sequence shown here is derived from an EMBL/GenBank/DDBJ whole genome shotgun (WGS) entry which is preliminary data.</text>
</comment>
<evidence type="ECO:0000259" key="1">
    <source>
        <dbReference type="Pfam" id="PF01814"/>
    </source>
</evidence>
<accession>A0ABW7SQR1</accession>
<sequence length="171" mass="18352">MHPSTQPGDRLAALGTQLIEIHHWLREELAQLRASLEPGAAPPAGGDRLRSLRAHCLSFCSALTAHHTGEDAGAFRVLAEEEPQLRPVLEKLAQDHRLIDGIVRRIEELAADPTVADPAAAARVLAELDGLTAIVESHFGFEERTIIAALDALRADAGSAEELFGLAPPAW</sequence>
<protein>
    <submittedName>
        <fullName evidence="2">Hemerythrin domain-containing protein</fullName>
    </submittedName>
</protein>
<organism evidence="2 3">
    <name type="scientific">Micromonospora rubida</name>
    <dbReference type="NCBI Taxonomy" id="2697657"/>
    <lineage>
        <taxon>Bacteria</taxon>
        <taxon>Bacillati</taxon>
        <taxon>Actinomycetota</taxon>
        <taxon>Actinomycetes</taxon>
        <taxon>Micromonosporales</taxon>
        <taxon>Micromonosporaceae</taxon>
        <taxon>Micromonospora</taxon>
    </lineage>
</organism>
<dbReference type="CDD" id="cd12108">
    <property type="entry name" value="Hr-like"/>
    <property type="match status" value="1"/>
</dbReference>
<keyword evidence="3" id="KW-1185">Reference proteome</keyword>
<dbReference type="EMBL" id="JBIRPU010000018">
    <property type="protein sequence ID" value="MFI0795475.1"/>
    <property type="molecule type" value="Genomic_DNA"/>
</dbReference>
<evidence type="ECO:0000313" key="3">
    <source>
        <dbReference type="Proteomes" id="UP001611075"/>
    </source>
</evidence>
<dbReference type="Pfam" id="PF01814">
    <property type="entry name" value="Hemerythrin"/>
    <property type="match status" value="1"/>
</dbReference>
<evidence type="ECO:0000313" key="2">
    <source>
        <dbReference type="EMBL" id="MFI0795475.1"/>
    </source>
</evidence>
<dbReference type="RefSeq" id="WP_396682726.1">
    <property type="nucleotide sequence ID" value="NZ_JBIRPU010000018.1"/>
</dbReference>
<name>A0ABW7SQR1_9ACTN</name>
<dbReference type="Gene3D" id="1.20.120.520">
    <property type="entry name" value="nmb1532 protein domain like"/>
    <property type="match status" value="1"/>
</dbReference>
<dbReference type="Proteomes" id="UP001611075">
    <property type="component" value="Unassembled WGS sequence"/>
</dbReference>
<proteinExistence type="predicted"/>
<dbReference type="InterPro" id="IPR012312">
    <property type="entry name" value="Hemerythrin-like"/>
</dbReference>